<name>A0A068ELV8_9ACTN</name>
<protein>
    <submittedName>
        <fullName evidence="1">Nam5</fullName>
    </submittedName>
</protein>
<reference evidence="1" key="1">
    <citation type="submission" date="2014-03" db="EMBL/GenBank/DDBJ databases">
        <title>Activation of a cryptic gene cluster uncovers an unexpected logic of ansamycin biosynthesis in Streptomyces sp. LZ35.</title>
        <authorList>
            <person name="Li S."/>
            <person name="Wang H."/>
            <person name="Shen Y."/>
        </authorList>
    </citation>
    <scope>NUCLEOTIDE SEQUENCE</scope>
    <source>
        <strain evidence="1">LZ35</strain>
    </source>
</reference>
<sequence length="51" mass="5591">MEVAYRFAGFEESPRSCVEALDGAGRDVERLHLVADPRPAPTTMRLETSGV</sequence>
<dbReference type="AlphaFoldDB" id="A0A068ELV8"/>
<proteinExistence type="predicted"/>
<gene>
    <name evidence="1" type="primary">nam5</name>
</gene>
<organism evidence="1">
    <name type="scientific">Streptomyces sp. LZ35</name>
    <dbReference type="NCBI Taxonomy" id="1245024"/>
    <lineage>
        <taxon>Bacteria</taxon>
        <taxon>Bacillati</taxon>
        <taxon>Actinomycetota</taxon>
        <taxon>Actinomycetes</taxon>
        <taxon>Kitasatosporales</taxon>
        <taxon>Streptomycetaceae</taxon>
        <taxon>Streptomyces</taxon>
    </lineage>
</organism>
<evidence type="ECO:0000313" key="1">
    <source>
        <dbReference type="EMBL" id="AID50081.1"/>
    </source>
</evidence>
<accession>A0A068ELV8</accession>
<dbReference type="EMBL" id="KJ590158">
    <property type="protein sequence ID" value="AID50081.1"/>
    <property type="molecule type" value="Genomic_DNA"/>
</dbReference>